<dbReference type="OrthoDB" id="9773841at2"/>
<dbReference type="Pfam" id="PF21516">
    <property type="entry name" value="YqeH-like_C"/>
    <property type="match status" value="1"/>
</dbReference>
<feature type="domain" description="CP-type G" evidence="1">
    <location>
        <begin position="61"/>
        <end position="225"/>
    </location>
</feature>
<dbReference type="InterPro" id="IPR030378">
    <property type="entry name" value="G_CP_dom"/>
</dbReference>
<dbReference type="InterPro" id="IPR006073">
    <property type="entry name" value="GTP-bd"/>
</dbReference>
<dbReference type="RefSeq" id="WP_131924186.1">
    <property type="nucleotide sequence ID" value="NZ_SMAG01000003.1"/>
</dbReference>
<gene>
    <name evidence="2" type="ORF">EDD58_103224</name>
</gene>
<sequence length="368" mass="41546">MSDERVQCEGCGVEIQTESPAQVGYVPSAALKREHLLCQRCFRIRNYGEMESIQQNPDDYLHLLGEIANTDSLVVQVIDLFDFTGSWIPGIHRHIGNNRLLLLANKIDLFPKTTKWGRLREWVLKSANDYGIHPIDVVFCSAAKGDRIDQAVSSIERHRQGRDVYIVGTTNVGKSTFINRLIRDLGGINEDVITTSPYPGTTLDMIRIPLDDGKAIIDSPGIVRKDRLSEWIDPKELRMVVPQSTVKPKVYQLNDQQTLFIGGLARFDFISGPRQSFVCYVSNRLYIHRTKQEQADSFQQRHRGGMLAPPTDPNCLPSWKKHVLHLSGKEKQDIVISGLGWITCGQHRAKIEVWAPEGIQVLTRAAII</sequence>
<dbReference type="EMBL" id="SMAG01000003">
    <property type="protein sequence ID" value="TCS94802.1"/>
    <property type="molecule type" value="Genomic_DNA"/>
</dbReference>
<dbReference type="PANTHER" id="PTHR46434">
    <property type="entry name" value="GENETIC INTERACTOR OF PROHIBITINS 3, MITOCHONDRIAL"/>
    <property type="match status" value="1"/>
</dbReference>
<dbReference type="NCBIfam" id="TIGR03597">
    <property type="entry name" value="GTPase_YqeH"/>
    <property type="match status" value="1"/>
</dbReference>
<dbReference type="InterPro" id="IPR027417">
    <property type="entry name" value="P-loop_NTPase"/>
</dbReference>
<dbReference type="Gene3D" id="3.40.50.300">
    <property type="entry name" value="P-loop containing nucleotide triphosphate hydrolases"/>
    <property type="match status" value="1"/>
</dbReference>
<evidence type="ECO:0000259" key="1">
    <source>
        <dbReference type="PROSITE" id="PS51721"/>
    </source>
</evidence>
<proteinExistence type="predicted"/>
<reference evidence="2 3" key="1">
    <citation type="submission" date="2019-03" db="EMBL/GenBank/DDBJ databases">
        <title>Genomic Encyclopedia of Type Strains, Phase IV (KMG-IV): sequencing the most valuable type-strain genomes for metagenomic binning, comparative biology and taxonomic classification.</title>
        <authorList>
            <person name="Goeker M."/>
        </authorList>
    </citation>
    <scope>NUCLEOTIDE SEQUENCE [LARGE SCALE GENOMIC DNA]</scope>
    <source>
        <strain evidence="2 3">DSM 45707</strain>
    </source>
</reference>
<dbReference type="CDD" id="cd01855">
    <property type="entry name" value="YqeH"/>
    <property type="match status" value="1"/>
</dbReference>
<name>A0A4R3L5X4_9BACL</name>
<keyword evidence="3" id="KW-1185">Reference proteome</keyword>
<dbReference type="Pfam" id="PF01926">
    <property type="entry name" value="MMR_HSR1"/>
    <property type="match status" value="1"/>
</dbReference>
<dbReference type="AlphaFoldDB" id="A0A4R3L5X4"/>
<organism evidence="2 3">
    <name type="scientific">Hazenella coriacea</name>
    <dbReference type="NCBI Taxonomy" id="1179467"/>
    <lineage>
        <taxon>Bacteria</taxon>
        <taxon>Bacillati</taxon>
        <taxon>Bacillota</taxon>
        <taxon>Bacilli</taxon>
        <taxon>Bacillales</taxon>
        <taxon>Thermoactinomycetaceae</taxon>
        <taxon>Hazenella</taxon>
    </lineage>
</organism>
<evidence type="ECO:0000313" key="3">
    <source>
        <dbReference type="Proteomes" id="UP000294937"/>
    </source>
</evidence>
<dbReference type="InterPro" id="IPR050896">
    <property type="entry name" value="Mito_lipid_metab_GTPase"/>
</dbReference>
<dbReference type="GO" id="GO:0005525">
    <property type="term" value="F:GTP binding"/>
    <property type="evidence" value="ECO:0007669"/>
    <property type="project" value="InterPro"/>
</dbReference>
<protein>
    <recommendedName>
        <fullName evidence="1">CP-type G domain-containing protein</fullName>
    </recommendedName>
</protein>
<comment type="caution">
    <text evidence="2">The sequence shown here is derived from an EMBL/GenBank/DDBJ whole genome shotgun (WGS) entry which is preliminary data.</text>
</comment>
<dbReference type="InterPro" id="IPR048422">
    <property type="entry name" value="NOA1/YqeH-like_C"/>
</dbReference>
<dbReference type="PROSITE" id="PS51721">
    <property type="entry name" value="G_CP"/>
    <property type="match status" value="1"/>
</dbReference>
<accession>A0A4R3L5X4</accession>
<dbReference type="SUPFAM" id="SSF52540">
    <property type="entry name" value="P-loop containing nucleoside triphosphate hydrolases"/>
    <property type="match status" value="1"/>
</dbReference>
<dbReference type="InterPro" id="IPR019988">
    <property type="entry name" value="GTP-bd_ribosome_bgen_YqeH"/>
</dbReference>
<dbReference type="Proteomes" id="UP000294937">
    <property type="component" value="Unassembled WGS sequence"/>
</dbReference>
<evidence type="ECO:0000313" key="2">
    <source>
        <dbReference type="EMBL" id="TCS94802.1"/>
    </source>
</evidence>
<dbReference type="PANTHER" id="PTHR46434:SF1">
    <property type="entry name" value="GENETIC INTERACTOR OF PROHIBITINS 3, MITOCHONDRIAL"/>
    <property type="match status" value="1"/>
</dbReference>